<dbReference type="GO" id="GO:0032040">
    <property type="term" value="C:small-subunit processome"/>
    <property type="evidence" value="ECO:0007669"/>
    <property type="project" value="TreeGrafter"/>
</dbReference>
<sequence length="2034" mass="224046">MSSLAAQLAKSASLNSALLVDRTKRKAGESYLFTGREAGQHDLESVHALGVNGLLQLAALDSSLRLFEDSLFSEQAKSTDRTLLSGEANEELDKAVEGLLALLGPYLMDAPTGKVLEWLVRRFRINEFNIEAVLSLFLPYHESPHFSKMISILHIKPNSTWSFLLPYKSAGQSLPRVSLVTEMLRNSDIARFVTSLLPNAIKDDHCHRVLLAFSAASLHDFIKRSKKLDEGTLAFLLPALLEPLQQKSLTPSKDAILGSYILLTVLSQQCEFAKPALKSILAAMAGCAHHVTTKQFVSAAVIVCQPQVELEKLSDNTVKAILCLSNVEDELLLATSWVGCEKLINPLVTALGHRLADDTTTSLLEALLVTSNVPAAIIEHATKSLLKQVLSSDTLASVVLTARRLLSIIHQRYPAILNDVAERESKADASVQASVEQLLISLSVTPGKSKPAASQKDVDLILASSSADAKVRAIAVKDLIALNGKENSKETSDFAAIRSALVARALDSSIEVLEALYEQPSAITSILLEDDKTYINHLAQTLSSAGAKPKRAVVRIHLAYLASHFCPAASAMIIDDVVHKILFPFLLFSKPRQHTAEQVWEIIESTPAPFASHEWLAGCAGVVKAEREKVMDVVDKMSALNGVLSTRIAQNIIISNDYKTHFSTLVSKLKSTNPHSRALGYLIARSLLSQLSGEHQINTAHQVLKAMDLDSISGIEDASLEKDGLLDAVDDESSSSSIVLKPNSQTTLHRLQISIVASIANIPRPSDFPLDWLSDLNTPSSDDRLCHYIGLMRAVYSLANESSLPVLSTGLLQALFISLKDDALAFLAGIWSGSSTDEKYNDVRHIALLHAAAFLEAHVLENDGMDFQTILPSLLIALQSEDSRIRQVAMECVSRLRILTERKLSNVYRFDIIYGQNERKLQYLDQEDLKEYLGGLVEYRDHFAHDVTYLKIFHEQHLAILKSDKRKNSEYKRRVLCFLLSHINALSVQKAQIALLKSIQTISDGAKAQILQPTVQSLVLAASSVQPKDVFHSFSEDFTSSIIACFDASVAKELNNSQTQWESYVIMIRTYFTAGTAQGPRVLLIRSLEAGLFSKFNQERKIGLSELFLEIGARDAEAYAICKRLLSNVLEDVWLMVHLLNVLSPSSTSAAPRAKRAKTLDAPVDSLPRLTLLVEILGTKSLPGSLELISHLLETLNKVIQSVSSSQADVSYIEQLLMSAIENAATNIMEAPNLSPSTIRLDILVELIRVADNPQTFHQALLLIANLARLAPESVLHNVMPVFTFMGSNVFHRDDTYSFRVVQQTIDGIVPVMVHSLKQAHPQLIDLYIGSREFIRVFTDAANHIPRHRRNNFFAHLVDVLGVKDFLPPVCMLLVEKVASRVIRQTADDIPSSLALPTALLHHQSPATQISALVEILSEAQRLASRVTNPETKQTTFLDGTNDTEHATSPSLLTKRRAQALVIFVGYALKSSTLETTDVSEERTTINPLVSHLIALAVLPEGTNSDGKVGDIVQAARFAVSRALGVMSAVDFVDAVLSMLETDDKNVQLGALELLGDRLPRVSEKVRQQTSPRVNKIISSIQRIIPVSREGPLVQTAFRALTAIVSTICTGEESVVTGMIPSVMSAIKIESLAPAALGALQPMSTKLGPRIIPFFREIISQMVVIASSRNNLLLDDTLAVLHGLLSSIPNFWGSGEVKQVVNLYINHYVLSADSPSSSMSALMKAVTKRIPSKVLLHALVELWSSTKTSHIESLVAYFEVLTRALRNAARPVVLEHLRILFRVFVDALDIIKVSATAGESEVISAFKEMVVKLNESAFRPLFRRLYDWAFAKDDTDSAAKITFCHLYTSLFDFFKGLMNPYMSILILPFVDVLKKFSNSAIDDLQLWSSVIETITRSLTFDDGVFWRDDRLRQISTPILEQVEVCVRLNYIDGKSCLQECLSSLVDTITDDMLLKMVNLNLLMHTRSEDARLRFYALTCSEALWRTHGGKLLGFVAETATFIAECSEDENDMVVRESFRLKDAVESVAGKIDGL</sequence>
<dbReference type="Pfam" id="PF08146">
    <property type="entry name" value="BP28CT"/>
    <property type="match status" value="1"/>
</dbReference>
<name>A0A5C3LYE3_9AGAR</name>
<evidence type="ECO:0000256" key="2">
    <source>
        <dbReference type="ARBA" id="ARBA00010559"/>
    </source>
</evidence>
<evidence type="ECO:0000259" key="9">
    <source>
        <dbReference type="SMART" id="SM01036"/>
    </source>
</evidence>
<protein>
    <recommendedName>
        <fullName evidence="3 8">U3 small nucleolar RNA-associated protein 10</fullName>
    </recommendedName>
</protein>
<dbReference type="SMART" id="SM01036">
    <property type="entry name" value="BP28CT"/>
    <property type="match status" value="1"/>
</dbReference>
<organism evidence="10 11">
    <name type="scientific">Crucibulum laeve</name>
    <dbReference type="NCBI Taxonomy" id="68775"/>
    <lineage>
        <taxon>Eukaryota</taxon>
        <taxon>Fungi</taxon>
        <taxon>Dikarya</taxon>
        <taxon>Basidiomycota</taxon>
        <taxon>Agaricomycotina</taxon>
        <taxon>Agaricomycetes</taxon>
        <taxon>Agaricomycetidae</taxon>
        <taxon>Agaricales</taxon>
        <taxon>Agaricineae</taxon>
        <taxon>Nidulariaceae</taxon>
        <taxon>Crucibulum</taxon>
    </lineage>
</organism>
<dbReference type="GO" id="GO:0034455">
    <property type="term" value="C:t-UTP complex"/>
    <property type="evidence" value="ECO:0007669"/>
    <property type="project" value="TreeGrafter"/>
</dbReference>
<gene>
    <name evidence="10" type="ORF">BDQ12DRAFT_685121</name>
</gene>
<dbReference type="InterPro" id="IPR011989">
    <property type="entry name" value="ARM-like"/>
</dbReference>
<comment type="subcellular location">
    <subcellularLocation>
        <location evidence="1 8">Nucleus</location>
        <location evidence="1 8">Nucleolus</location>
    </subcellularLocation>
</comment>
<comment type="similarity">
    <text evidence="2 8">Belongs to the HEATR1/UTP10 family.</text>
</comment>
<evidence type="ECO:0000256" key="3">
    <source>
        <dbReference type="ARBA" id="ARBA00015399"/>
    </source>
</evidence>
<dbReference type="GO" id="GO:0000462">
    <property type="term" value="P:maturation of SSU-rRNA from tricistronic rRNA transcript (SSU-rRNA, 5.8S rRNA, LSU-rRNA)"/>
    <property type="evidence" value="ECO:0007669"/>
    <property type="project" value="TreeGrafter"/>
</dbReference>
<dbReference type="GO" id="GO:0030686">
    <property type="term" value="C:90S preribosome"/>
    <property type="evidence" value="ECO:0007669"/>
    <property type="project" value="TreeGrafter"/>
</dbReference>
<dbReference type="InterPro" id="IPR016024">
    <property type="entry name" value="ARM-type_fold"/>
</dbReference>
<dbReference type="Proteomes" id="UP000308652">
    <property type="component" value="Unassembled WGS sequence"/>
</dbReference>
<evidence type="ECO:0000256" key="7">
    <source>
        <dbReference type="ARBA" id="ARBA00023274"/>
    </source>
</evidence>
<dbReference type="InterPro" id="IPR012954">
    <property type="entry name" value="BP28_C_dom"/>
</dbReference>
<evidence type="ECO:0000256" key="6">
    <source>
        <dbReference type="ARBA" id="ARBA00023242"/>
    </source>
</evidence>
<proteinExistence type="inferred from homology"/>
<dbReference type="InterPro" id="IPR040191">
    <property type="entry name" value="UTP10"/>
</dbReference>
<dbReference type="Pfam" id="PF12397">
    <property type="entry name" value="U3snoRNP10"/>
    <property type="match status" value="1"/>
</dbReference>
<keyword evidence="11" id="KW-1185">Reference proteome</keyword>
<dbReference type="GO" id="GO:0045943">
    <property type="term" value="P:positive regulation of transcription by RNA polymerase I"/>
    <property type="evidence" value="ECO:0007669"/>
    <property type="project" value="TreeGrafter"/>
</dbReference>
<dbReference type="PANTHER" id="PTHR13457">
    <property type="entry name" value="BAP28"/>
    <property type="match status" value="1"/>
</dbReference>
<keyword evidence="4 8" id="KW-0690">Ribosome biogenesis</keyword>
<comment type="subunit">
    <text evidence="8">Component of the ribosomal small subunit (SSU) processome.</text>
</comment>
<dbReference type="PANTHER" id="PTHR13457:SF1">
    <property type="entry name" value="HEAT REPEAT-CONTAINING PROTEIN 1"/>
    <property type="match status" value="1"/>
</dbReference>
<accession>A0A5C3LYE3</accession>
<dbReference type="EMBL" id="ML213607">
    <property type="protein sequence ID" value="TFK37695.1"/>
    <property type="molecule type" value="Genomic_DNA"/>
</dbReference>
<evidence type="ECO:0000256" key="4">
    <source>
        <dbReference type="ARBA" id="ARBA00022517"/>
    </source>
</evidence>
<evidence type="ECO:0000256" key="5">
    <source>
        <dbReference type="ARBA" id="ARBA00022552"/>
    </source>
</evidence>
<comment type="function">
    <text evidence="8">Involved in nucleolar processing of pre-18S ribosomal RNA.</text>
</comment>
<dbReference type="InterPro" id="IPR056473">
    <property type="entry name" value="HEAT_Utp10/HEAT1"/>
</dbReference>
<reference evidence="10 11" key="1">
    <citation type="journal article" date="2019" name="Nat. Ecol. Evol.">
        <title>Megaphylogeny resolves global patterns of mushroom evolution.</title>
        <authorList>
            <person name="Varga T."/>
            <person name="Krizsan K."/>
            <person name="Foldi C."/>
            <person name="Dima B."/>
            <person name="Sanchez-Garcia M."/>
            <person name="Sanchez-Ramirez S."/>
            <person name="Szollosi G.J."/>
            <person name="Szarkandi J.G."/>
            <person name="Papp V."/>
            <person name="Albert L."/>
            <person name="Andreopoulos W."/>
            <person name="Angelini C."/>
            <person name="Antonin V."/>
            <person name="Barry K.W."/>
            <person name="Bougher N.L."/>
            <person name="Buchanan P."/>
            <person name="Buyck B."/>
            <person name="Bense V."/>
            <person name="Catcheside P."/>
            <person name="Chovatia M."/>
            <person name="Cooper J."/>
            <person name="Damon W."/>
            <person name="Desjardin D."/>
            <person name="Finy P."/>
            <person name="Geml J."/>
            <person name="Haridas S."/>
            <person name="Hughes K."/>
            <person name="Justo A."/>
            <person name="Karasinski D."/>
            <person name="Kautmanova I."/>
            <person name="Kiss B."/>
            <person name="Kocsube S."/>
            <person name="Kotiranta H."/>
            <person name="LaButti K.M."/>
            <person name="Lechner B.E."/>
            <person name="Liimatainen K."/>
            <person name="Lipzen A."/>
            <person name="Lukacs Z."/>
            <person name="Mihaltcheva S."/>
            <person name="Morgado L.N."/>
            <person name="Niskanen T."/>
            <person name="Noordeloos M.E."/>
            <person name="Ohm R.A."/>
            <person name="Ortiz-Santana B."/>
            <person name="Ovrebo C."/>
            <person name="Racz N."/>
            <person name="Riley R."/>
            <person name="Savchenko A."/>
            <person name="Shiryaev A."/>
            <person name="Soop K."/>
            <person name="Spirin V."/>
            <person name="Szebenyi C."/>
            <person name="Tomsovsky M."/>
            <person name="Tulloss R.E."/>
            <person name="Uehling J."/>
            <person name="Grigoriev I.V."/>
            <person name="Vagvolgyi C."/>
            <person name="Papp T."/>
            <person name="Martin F.M."/>
            <person name="Miettinen O."/>
            <person name="Hibbett D.S."/>
            <person name="Nagy L.G."/>
        </authorList>
    </citation>
    <scope>NUCLEOTIDE SEQUENCE [LARGE SCALE GENOMIC DNA]</scope>
    <source>
        <strain evidence="10 11">CBS 166.37</strain>
    </source>
</reference>
<evidence type="ECO:0000256" key="1">
    <source>
        <dbReference type="ARBA" id="ARBA00004604"/>
    </source>
</evidence>
<keyword evidence="5 8" id="KW-0698">rRNA processing</keyword>
<keyword evidence="7 8" id="KW-0687">Ribonucleoprotein</keyword>
<dbReference type="GO" id="GO:0030515">
    <property type="term" value="F:snoRNA binding"/>
    <property type="evidence" value="ECO:0007669"/>
    <property type="project" value="TreeGrafter"/>
</dbReference>
<dbReference type="STRING" id="68775.A0A5C3LYE3"/>
<dbReference type="InterPro" id="IPR022125">
    <property type="entry name" value="U3snoRNP10_N"/>
</dbReference>
<evidence type="ECO:0000313" key="11">
    <source>
        <dbReference type="Proteomes" id="UP000308652"/>
    </source>
</evidence>
<dbReference type="Gene3D" id="1.25.10.10">
    <property type="entry name" value="Leucine-rich Repeat Variant"/>
    <property type="match status" value="1"/>
</dbReference>
<dbReference type="Pfam" id="PF23243">
    <property type="entry name" value="HEAT_HEATR1"/>
    <property type="match status" value="1"/>
</dbReference>
<dbReference type="SUPFAM" id="SSF48371">
    <property type="entry name" value="ARM repeat"/>
    <property type="match status" value="2"/>
</dbReference>
<dbReference type="OrthoDB" id="31183at2759"/>
<keyword evidence="6 8" id="KW-0539">Nucleus</keyword>
<evidence type="ECO:0000256" key="8">
    <source>
        <dbReference type="RuleBase" id="RU367065"/>
    </source>
</evidence>
<feature type="domain" description="BP28 C-terminal" evidence="9">
    <location>
        <begin position="1770"/>
        <end position="1905"/>
    </location>
</feature>
<evidence type="ECO:0000313" key="10">
    <source>
        <dbReference type="EMBL" id="TFK37695.1"/>
    </source>
</evidence>